<keyword evidence="4" id="KW-0677">Repeat</keyword>
<dbReference type="InterPro" id="IPR018108">
    <property type="entry name" value="MCP_transmembrane"/>
</dbReference>
<evidence type="ECO:0000256" key="2">
    <source>
        <dbReference type="ARBA" id="ARBA00022448"/>
    </source>
</evidence>
<evidence type="ECO:0000256" key="1">
    <source>
        <dbReference type="ARBA" id="ARBA00004225"/>
    </source>
</evidence>
<keyword evidence="7 8" id="KW-0472">Membrane</keyword>
<comment type="similarity">
    <text evidence="9">Belongs to the mitochondrial carrier (TC 2.A.29) family.</text>
</comment>
<reference evidence="11" key="1">
    <citation type="submission" date="2014-08" db="EMBL/GenBank/DDBJ databases">
        <authorList>
            <person name="Sharma Rahul"/>
            <person name="Thines Marco"/>
        </authorList>
    </citation>
    <scope>NUCLEOTIDE SEQUENCE</scope>
</reference>
<feature type="repeat" description="Solcar" evidence="8">
    <location>
        <begin position="31"/>
        <end position="122"/>
    </location>
</feature>
<dbReference type="EMBL" id="LN483166">
    <property type="protein sequence ID" value="CED84834.1"/>
    <property type="molecule type" value="Genomic_DNA"/>
</dbReference>
<evidence type="ECO:0000256" key="3">
    <source>
        <dbReference type="ARBA" id="ARBA00022692"/>
    </source>
</evidence>
<keyword evidence="5 10" id="KW-1133">Transmembrane helix</keyword>
<dbReference type="PRINTS" id="PR00926">
    <property type="entry name" value="MITOCARRIER"/>
</dbReference>
<feature type="repeat" description="Solcar" evidence="8">
    <location>
        <begin position="130"/>
        <end position="259"/>
    </location>
</feature>
<sequence>MSPPVGIPDEVSLTWLQRSHSRAKADKNSWDFAVRSGIAGGIAGCVAKTAIAPLDRVKILFQTSNQDFEKYKGSFRGLGLSIQDIYRGHGVRGLLQGHLATLLRVFPYAGVKFMLYDRVHHFLMPTKAQETSALLFAAGATSGVAAVFCTYPLELIRVRMAYQTRSLEPSSLTKVIRTIYNEHPTPNSNPYPKSTLTAGSLSSSANPSASVGHRFSAGMNKLFVYHPLAPFYRGFTITVLGMVPYAGISFLTYGRLKSAVPTWLRESYRTSVDLTCGAVAGLASQTASYPFEVVRRRMQVGGVSRPGGLFGWKETVRMVWREGGWKGFYVGLGIGWLKVVPMTSISFTTWQLMKRALDI</sequence>
<organism evidence="11">
    <name type="scientific">Phaffia rhodozyma</name>
    <name type="common">Yeast</name>
    <name type="synonym">Xanthophyllomyces dendrorhous</name>
    <dbReference type="NCBI Taxonomy" id="264483"/>
    <lineage>
        <taxon>Eukaryota</taxon>
        <taxon>Fungi</taxon>
        <taxon>Dikarya</taxon>
        <taxon>Basidiomycota</taxon>
        <taxon>Agaricomycotina</taxon>
        <taxon>Tremellomycetes</taxon>
        <taxon>Cystofilobasidiales</taxon>
        <taxon>Mrakiaceae</taxon>
        <taxon>Phaffia</taxon>
    </lineage>
</organism>
<accession>A0A0F7SVU3</accession>
<evidence type="ECO:0000256" key="5">
    <source>
        <dbReference type="ARBA" id="ARBA00022989"/>
    </source>
</evidence>
<feature type="transmembrane region" description="Helical" evidence="10">
    <location>
        <begin position="133"/>
        <end position="153"/>
    </location>
</feature>
<dbReference type="AlphaFoldDB" id="A0A0F7SVU3"/>
<dbReference type="PROSITE" id="PS50920">
    <property type="entry name" value="SOLCAR"/>
    <property type="match status" value="3"/>
</dbReference>
<evidence type="ECO:0000256" key="8">
    <source>
        <dbReference type="PROSITE-ProRule" id="PRU00282"/>
    </source>
</evidence>
<dbReference type="InterPro" id="IPR002067">
    <property type="entry name" value="MCP"/>
</dbReference>
<keyword evidence="2 9" id="KW-0813">Transport</keyword>
<evidence type="ECO:0000313" key="11">
    <source>
        <dbReference type="EMBL" id="CED84834.1"/>
    </source>
</evidence>
<dbReference type="PANTHER" id="PTHR24089">
    <property type="entry name" value="SOLUTE CARRIER FAMILY 25"/>
    <property type="match status" value="1"/>
</dbReference>
<protein>
    <submittedName>
        <fullName evidence="11">Coenzyme a transporter</fullName>
    </submittedName>
</protein>
<evidence type="ECO:0000256" key="10">
    <source>
        <dbReference type="SAM" id="Phobius"/>
    </source>
</evidence>
<evidence type="ECO:0000256" key="4">
    <source>
        <dbReference type="ARBA" id="ARBA00022737"/>
    </source>
</evidence>
<dbReference type="GO" id="GO:0055085">
    <property type="term" value="P:transmembrane transport"/>
    <property type="evidence" value="ECO:0007669"/>
    <property type="project" value="InterPro"/>
</dbReference>
<dbReference type="SUPFAM" id="SSF103506">
    <property type="entry name" value="Mitochondrial carrier"/>
    <property type="match status" value="1"/>
</dbReference>
<proteinExistence type="inferred from homology"/>
<keyword evidence="6" id="KW-0496">Mitochondrion</keyword>
<dbReference type="InterPro" id="IPR023395">
    <property type="entry name" value="MCP_dom_sf"/>
</dbReference>
<feature type="transmembrane region" description="Helical" evidence="10">
    <location>
        <begin position="231"/>
        <end position="253"/>
    </location>
</feature>
<feature type="repeat" description="Solcar" evidence="8">
    <location>
        <begin position="268"/>
        <end position="356"/>
    </location>
</feature>
<dbReference type="GO" id="GO:0031966">
    <property type="term" value="C:mitochondrial membrane"/>
    <property type="evidence" value="ECO:0007669"/>
    <property type="project" value="UniProtKB-SubCell"/>
</dbReference>
<dbReference type="Gene3D" id="1.50.40.10">
    <property type="entry name" value="Mitochondrial carrier domain"/>
    <property type="match status" value="1"/>
</dbReference>
<evidence type="ECO:0000256" key="7">
    <source>
        <dbReference type="ARBA" id="ARBA00023136"/>
    </source>
</evidence>
<keyword evidence="3 8" id="KW-0812">Transmembrane</keyword>
<evidence type="ECO:0000256" key="6">
    <source>
        <dbReference type="ARBA" id="ARBA00023128"/>
    </source>
</evidence>
<name>A0A0F7SVU3_PHARH</name>
<dbReference type="Pfam" id="PF00153">
    <property type="entry name" value="Mito_carr"/>
    <property type="match status" value="4"/>
</dbReference>
<comment type="subcellular location">
    <subcellularLocation>
        <location evidence="1">Mitochondrion membrane</location>
        <topology evidence="1">Multi-pass membrane protein</topology>
    </subcellularLocation>
</comment>
<evidence type="ECO:0000256" key="9">
    <source>
        <dbReference type="RuleBase" id="RU000488"/>
    </source>
</evidence>